<evidence type="ECO:0000313" key="7">
    <source>
        <dbReference type="EMBL" id="REK76997.1"/>
    </source>
</evidence>
<dbReference type="Pfam" id="PF12867">
    <property type="entry name" value="DinB_2"/>
    <property type="match status" value="1"/>
</dbReference>
<dbReference type="AlphaFoldDB" id="A0A371PMI6"/>
<evidence type="ECO:0000313" key="8">
    <source>
        <dbReference type="Proteomes" id="UP000261905"/>
    </source>
</evidence>
<sequence>MEDIRYPIGTFQHNSEIDAAQREAWIGDIASLPSQLRDAVTGLTQEQLSTPYRDGGWSVRQVIHHVADSHMNAYIRFKLALTEDNPSIKPYYEDRWAELHDTEAEPVETSLALLDALHRRWGTLLQGMSEEDYQRTFFHPEQQKSMRLDLNLGMYAWHGRHHLAHIKSLKQHEKHDRIS</sequence>
<keyword evidence="4 5" id="KW-0862">Zinc</keyword>
<feature type="binding site" evidence="5">
    <location>
        <position position="162"/>
    </location>
    <ligand>
        <name>Zn(2+)</name>
        <dbReference type="ChEBI" id="CHEBI:29105"/>
    </ligand>
</feature>
<reference evidence="7 8" key="1">
    <citation type="submission" date="2018-08" db="EMBL/GenBank/DDBJ databases">
        <title>Paenibacillus sp. M4BSY-1, whole genome shotgun sequence.</title>
        <authorList>
            <person name="Tuo L."/>
        </authorList>
    </citation>
    <scope>NUCLEOTIDE SEQUENCE [LARGE SCALE GENOMIC DNA]</scope>
    <source>
        <strain evidence="7 8">M4BSY-1</strain>
    </source>
</reference>
<dbReference type="NCBIfam" id="NF009807">
    <property type="entry name" value="PRK13291.1"/>
    <property type="match status" value="1"/>
</dbReference>
<proteinExistence type="inferred from homology"/>
<dbReference type="OrthoDB" id="9796039at2"/>
<comment type="cofactor">
    <cofactor evidence="5">
        <name>Zn(2+)</name>
        <dbReference type="ChEBI" id="CHEBI:29105"/>
    </cofactor>
    <text evidence="5">Binds 1 zinc ion per subunit.</text>
</comment>
<comment type="subunit">
    <text evidence="5">Homodimer.</text>
</comment>
<evidence type="ECO:0000256" key="1">
    <source>
        <dbReference type="ARBA" id="ARBA00022490"/>
    </source>
</evidence>
<dbReference type="Gene3D" id="1.20.120.450">
    <property type="entry name" value="dinb family like domain"/>
    <property type="match status" value="1"/>
</dbReference>
<evidence type="ECO:0000256" key="2">
    <source>
        <dbReference type="ARBA" id="ARBA00022723"/>
    </source>
</evidence>
<dbReference type="InterPro" id="IPR024775">
    <property type="entry name" value="DinB-like"/>
</dbReference>
<dbReference type="GO" id="GO:0005737">
    <property type="term" value="C:cytoplasm"/>
    <property type="evidence" value="ECO:0007669"/>
    <property type="project" value="UniProtKB-SubCell"/>
</dbReference>
<comment type="subcellular location">
    <subcellularLocation>
        <location evidence="5">Cytoplasm</location>
    </subcellularLocation>
</comment>
<dbReference type="GO" id="GO:0008270">
    <property type="term" value="F:zinc ion binding"/>
    <property type="evidence" value="ECO:0007669"/>
    <property type="project" value="UniProtKB-UniRule"/>
</dbReference>
<evidence type="ECO:0000259" key="6">
    <source>
        <dbReference type="Pfam" id="PF12867"/>
    </source>
</evidence>
<dbReference type="EMBL" id="QUBQ01000001">
    <property type="protein sequence ID" value="REK76997.1"/>
    <property type="molecule type" value="Genomic_DNA"/>
</dbReference>
<keyword evidence="8" id="KW-1185">Reference proteome</keyword>
<dbReference type="HAMAP" id="MF_01256">
    <property type="entry name" value="YfiT_hydrol"/>
    <property type="match status" value="1"/>
</dbReference>
<comment type="caution">
    <text evidence="7">The sequence shown here is derived from an EMBL/GenBank/DDBJ whole genome shotgun (WGS) entry which is preliminary data.</text>
</comment>
<feature type="binding site" evidence="5">
    <location>
        <position position="158"/>
    </location>
    <ligand>
        <name>Zn(2+)</name>
        <dbReference type="ChEBI" id="CHEBI:29105"/>
    </ligand>
</feature>
<dbReference type="InterPro" id="IPR023774">
    <property type="entry name" value="Put_metal_dep_hydrolase_YfiT"/>
</dbReference>
<accession>A0A371PMI6</accession>
<dbReference type="EC" id="3.-.-.-" evidence="5"/>
<dbReference type="GO" id="GO:0016787">
    <property type="term" value="F:hydrolase activity"/>
    <property type="evidence" value="ECO:0007669"/>
    <property type="project" value="UniProtKB-UniRule"/>
</dbReference>
<dbReference type="InterPro" id="IPR034660">
    <property type="entry name" value="DinB/YfiT-like"/>
</dbReference>
<name>A0A371PMI6_9BACL</name>
<keyword evidence="2 5" id="KW-0479">Metal-binding</keyword>
<organism evidence="7 8">
    <name type="scientific">Paenibacillus paeoniae</name>
    <dbReference type="NCBI Taxonomy" id="2292705"/>
    <lineage>
        <taxon>Bacteria</taxon>
        <taxon>Bacillati</taxon>
        <taxon>Bacillota</taxon>
        <taxon>Bacilli</taxon>
        <taxon>Bacillales</taxon>
        <taxon>Paenibacillaceae</taxon>
        <taxon>Paenibacillus</taxon>
    </lineage>
</organism>
<comment type="similarity">
    <text evidence="5">Belongs to the metal hydrolase YfiT family.</text>
</comment>
<keyword evidence="3 5" id="KW-0378">Hydrolase</keyword>
<evidence type="ECO:0000256" key="3">
    <source>
        <dbReference type="ARBA" id="ARBA00022801"/>
    </source>
</evidence>
<evidence type="ECO:0000256" key="4">
    <source>
        <dbReference type="ARBA" id="ARBA00022833"/>
    </source>
</evidence>
<feature type="binding site" evidence="5">
    <location>
        <position position="65"/>
    </location>
    <ligand>
        <name>Zn(2+)</name>
        <dbReference type="ChEBI" id="CHEBI:29105"/>
    </ligand>
</feature>
<keyword evidence="1 5" id="KW-0963">Cytoplasm</keyword>
<comment type="function">
    <text evidence="5">Possible metal-dependent hydrolase.</text>
</comment>
<protein>
    <recommendedName>
        <fullName evidence="5">Putative metal-dependent hydrolase DX130_08300</fullName>
        <ecNumber evidence="5">3.-.-.-</ecNumber>
    </recommendedName>
</protein>
<gene>
    <name evidence="7" type="ORF">DX130_08300</name>
</gene>
<dbReference type="Proteomes" id="UP000261905">
    <property type="component" value="Unassembled WGS sequence"/>
</dbReference>
<dbReference type="RefSeq" id="WP_116044303.1">
    <property type="nucleotide sequence ID" value="NZ_QUBQ01000001.1"/>
</dbReference>
<dbReference type="SUPFAM" id="SSF109854">
    <property type="entry name" value="DinB/YfiT-like putative metalloenzymes"/>
    <property type="match status" value="1"/>
</dbReference>
<evidence type="ECO:0000256" key="5">
    <source>
        <dbReference type="HAMAP-Rule" id="MF_01256"/>
    </source>
</evidence>
<feature type="domain" description="DinB-like" evidence="6">
    <location>
        <begin position="33"/>
        <end position="166"/>
    </location>
</feature>